<evidence type="ECO:0000256" key="4">
    <source>
        <dbReference type="ARBA" id="ARBA00022691"/>
    </source>
</evidence>
<proteinExistence type="inferred from homology"/>
<evidence type="ECO:0000313" key="7">
    <source>
        <dbReference type="EMBL" id="GIP18676.1"/>
    </source>
</evidence>
<dbReference type="EMBL" id="BOSE01000010">
    <property type="protein sequence ID" value="GIP18676.1"/>
    <property type="molecule type" value="Genomic_DNA"/>
</dbReference>
<dbReference type="PROSITE" id="PS00092">
    <property type="entry name" value="N6_MTASE"/>
    <property type="match status" value="1"/>
</dbReference>
<dbReference type="PIRSF" id="PIRSF015855">
    <property type="entry name" value="TypeIII_Mtase_mKpnI"/>
    <property type="match status" value="1"/>
</dbReference>
<comment type="caution">
    <text evidence="7">The sequence shown here is derived from an EMBL/GenBank/DDBJ whole genome shotgun (WGS) entry which is preliminary data.</text>
</comment>
<keyword evidence="4" id="KW-0949">S-adenosyl-L-methionine</keyword>
<dbReference type="InterPro" id="IPR002052">
    <property type="entry name" value="DNA_methylase_N6_adenine_CS"/>
</dbReference>
<reference evidence="7" key="1">
    <citation type="submission" date="2021-03" db="EMBL/GenBank/DDBJ databases">
        <title>Antimicrobial resistance genes in bacteria isolated from Japanese honey, and their potential for conferring macrolide and lincosamide resistance in the American foulbrood pathogen Paenibacillus larvae.</title>
        <authorList>
            <person name="Okamoto M."/>
            <person name="Kumagai M."/>
            <person name="Kanamori H."/>
            <person name="Takamatsu D."/>
        </authorList>
    </citation>
    <scope>NUCLEOTIDE SEQUENCE</scope>
    <source>
        <strain evidence="7">J40TS1</strain>
    </source>
</reference>
<keyword evidence="8" id="KW-1185">Reference proteome</keyword>
<dbReference type="GO" id="GO:0008170">
    <property type="term" value="F:N-methyltransferase activity"/>
    <property type="evidence" value="ECO:0007669"/>
    <property type="project" value="InterPro"/>
</dbReference>
<feature type="domain" description="DNA methylase N-4/N-6" evidence="6">
    <location>
        <begin position="121"/>
        <end position="419"/>
    </location>
</feature>
<organism evidence="7 8">
    <name type="scientific">Paenibacillus montaniterrae</name>
    <dbReference type="NCBI Taxonomy" id="429341"/>
    <lineage>
        <taxon>Bacteria</taxon>
        <taxon>Bacillati</taxon>
        <taxon>Bacillota</taxon>
        <taxon>Bacilli</taxon>
        <taxon>Bacillales</taxon>
        <taxon>Paenibacillaceae</taxon>
        <taxon>Paenibacillus</taxon>
    </lineage>
</organism>
<accession>A0A919YUE8</accession>
<dbReference type="InterPro" id="IPR002295">
    <property type="entry name" value="N4/N6-MTase_EcoPI_Mod-like"/>
</dbReference>
<dbReference type="AlphaFoldDB" id="A0A919YUE8"/>
<dbReference type="GO" id="GO:0009307">
    <property type="term" value="P:DNA restriction-modification system"/>
    <property type="evidence" value="ECO:0007669"/>
    <property type="project" value="UniProtKB-KW"/>
</dbReference>
<dbReference type="InterPro" id="IPR029063">
    <property type="entry name" value="SAM-dependent_MTases_sf"/>
</dbReference>
<evidence type="ECO:0000256" key="3">
    <source>
        <dbReference type="ARBA" id="ARBA00022679"/>
    </source>
</evidence>
<dbReference type="PRINTS" id="PR00506">
    <property type="entry name" value="D21N6MTFRASE"/>
</dbReference>
<name>A0A919YUE8_9BACL</name>
<dbReference type="Gene3D" id="3.40.50.150">
    <property type="entry name" value="Vaccinia Virus protein VP39"/>
    <property type="match status" value="1"/>
</dbReference>
<dbReference type="Proteomes" id="UP000683139">
    <property type="component" value="Unassembled WGS sequence"/>
</dbReference>
<protein>
    <recommendedName>
        <fullName evidence="6">DNA methylase N-4/N-6 domain-containing protein</fullName>
    </recommendedName>
</protein>
<dbReference type="SUPFAM" id="SSF53335">
    <property type="entry name" value="S-adenosyl-L-methionine-dependent methyltransferases"/>
    <property type="match status" value="1"/>
</dbReference>
<dbReference type="GO" id="GO:0032259">
    <property type="term" value="P:methylation"/>
    <property type="evidence" value="ECO:0007669"/>
    <property type="project" value="UniProtKB-KW"/>
</dbReference>
<gene>
    <name evidence="7" type="ORF">J40TS1_43180</name>
</gene>
<dbReference type="Pfam" id="PF01555">
    <property type="entry name" value="N6_N4_Mtase"/>
    <property type="match status" value="1"/>
</dbReference>
<dbReference type="InterPro" id="IPR002941">
    <property type="entry name" value="DNA_methylase_N4/N6"/>
</dbReference>
<keyword evidence="2" id="KW-0489">Methyltransferase</keyword>
<evidence type="ECO:0000256" key="2">
    <source>
        <dbReference type="ARBA" id="ARBA00022603"/>
    </source>
</evidence>
<evidence type="ECO:0000256" key="5">
    <source>
        <dbReference type="ARBA" id="ARBA00022747"/>
    </source>
</evidence>
<evidence type="ECO:0000256" key="1">
    <source>
        <dbReference type="ARBA" id="ARBA00006594"/>
    </source>
</evidence>
<dbReference type="RefSeq" id="WP_213519339.1">
    <property type="nucleotide sequence ID" value="NZ_BOSE01000010.1"/>
</dbReference>
<evidence type="ECO:0000259" key="6">
    <source>
        <dbReference type="Pfam" id="PF01555"/>
    </source>
</evidence>
<dbReference type="GO" id="GO:0003677">
    <property type="term" value="F:DNA binding"/>
    <property type="evidence" value="ECO:0007669"/>
    <property type="project" value="InterPro"/>
</dbReference>
<sequence length="572" mass="65129">MNKLAMAAKHSAQASIARIGQWFPHVLTEKLADNGKIKQAIDFDLLKQELSDVIVDGAMERYQFNWPGKKQALLQASLPTSSTLRPDKAGSVDWAKTRNLYIEGDNLEALKLLQHSYWNRIKLIYIDPPYNTGKQYVFNDQFFHSEWLSMMYARLKLARQLLREDGVMFISIDDHEQANLQKLLEELFGPSNFVAHIVWQKKYAPANDAKTVSATHEHILMFAKNIEAWQPGLLPRGEKQLAAFRNPDDDPRGPWRASDLSARTYSPRGDYPIIGPTGERFYPPPGRAWIVSEQRYKELLADGRITFGRNGTGRPMQKRFLSEVKAGITPDTWWSREKVGDNKSARYELKELMPENVFDTPKPSTLITYMMNIANVGPDDIVLDFFSGSATTAHAVMRLNAEDDGRRAYIMVQLPEQIKPQSHAWQAGFHTICDIGKERIRRAALKIKADTGADIDYGYRLLRVAAIEKKEAGSQDELPEELLIQMLLELGLELSLSIEESELHGKRLYYVAGGLFIACFAKHLPQKLIEHIIMKQPQLAVFREHAFIDADERAYVEAMFKSRAAVTRLIVL</sequence>
<keyword evidence="5" id="KW-0680">Restriction system</keyword>
<keyword evidence="3" id="KW-0808">Transferase</keyword>
<evidence type="ECO:0000313" key="8">
    <source>
        <dbReference type="Proteomes" id="UP000683139"/>
    </source>
</evidence>
<comment type="similarity">
    <text evidence="1">Belongs to the N(4)/N(6)-methyltransferase family.</text>
</comment>